<dbReference type="PANTHER" id="PTHR23044">
    <property type="entry name" value="3'-5' EXONUCLEASE ERI1-RELATED"/>
    <property type="match status" value="1"/>
</dbReference>
<accession>A0ABM1T2X3</accession>
<dbReference type="GeneID" id="106466496"/>
<dbReference type="Proteomes" id="UP000694941">
    <property type="component" value="Unplaced"/>
</dbReference>
<feature type="domain" description="Exonuclease" evidence="4">
    <location>
        <begin position="41"/>
        <end position="239"/>
    </location>
</feature>
<evidence type="ECO:0000313" key="5">
    <source>
        <dbReference type="Proteomes" id="UP000694941"/>
    </source>
</evidence>
<dbReference type="PANTHER" id="PTHR23044:SF61">
    <property type="entry name" value="3'-5' EXORIBONUCLEASE 1-RELATED"/>
    <property type="match status" value="1"/>
</dbReference>
<sequence>MATKKLAKELGLLRQHNGKKKQEMDTQHSRSEKEKGQFFDYLIVIDFESTCWEDKGKAHLCQEIIEFPAVFLNLVTGDIIEQFHTYIQPREHPKLSDFCQKLTGISQDQVDEGIPLPTCLGLFKQWLKNLVQKYHLVFHSNYTSSTNGCHCTFGTWTSWDLGVCLHSECKRKQLNKPAVLNSWIDLKITYRKFYSRTPNGLRGAIEDLGLCFEGREHSGIVDSMNTAKLAFKMAQDGCYLNITHSDTLVKNLSIAL</sequence>
<protein>
    <submittedName>
        <fullName evidence="6">ERI1 exoribonuclease 2-like isoform X1</fullName>
    </submittedName>
</protein>
<evidence type="ECO:0000256" key="3">
    <source>
        <dbReference type="ARBA" id="ARBA00022839"/>
    </source>
</evidence>
<keyword evidence="3" id="KW-0269">Exonuclease</keyword>
<keyword evidence="1" id="KW-0540">Nuclease</keyword>
<dbReference type="SMART" id="SM00479">
    <property type="entry name" value="EXOIII"/>
    <property type="match status" value="1"/>
</dbReference>
<dbReference type="Pfam" id="PF00929">
    <property type="entry name" value="RNase_T"/>
    <property type="match status" value="1"/>
</dbReference>
<dbReference type="Gene3D" id="3.30.420.10">
    <property type="entry name" value="Ribonuclease H-like superfamily/Ribonuclease H"/>
    <property type="match status" value="1"/>
</dbReference>
<dbReference type="CDD" id="cd06133">
    <property type="entry name" value="ERI-1_3'hExo_like"/>
    <property type="match status" value="1"/>
</dbReference>
<proteinExistence type="predicted"/>
<dbReference type="InterPro" id="IPR047201">
    <property type="entry name" value="ERI-1_3'hExo-like"/>
</dbReference>
<keyword evidence="2" id="KW-0378">Hydrolase</keyword>
<dbReference type="InterPro" id="IPR013520">
    <property type="entry name" value="Ribonucl_H"/>
</dbReference>
<dbReference type="RefSeq" id="XP_022250229.1">
    <property type="nucleotide sequence ID" value="XM_022394521.1"/>
</dbReference>
<evidence type="ECO:0000256" key="2">
    <source>
        <dbReference type="ARBA" id="ARBA00022801"/>
    </source>
</evidence>
<name>A0ABM1T2X3_LIMPO</name>
<reference evidence="6" key="1">
    <citation type="submission" date="2025-08" db="UniProtKB">
        <authorList>
            <consortium name="RefSeq"/>
        </authorList>
    </citation>
    <scope>IDENTIFICATION</scope>
    <source>
        <tissue evidence="6">Muscle</tissue>
    </source>
</reference>
<dbReference type="InterPro" id="IPR051274">
    <property type="entry name" value="3-5_Exoribonuclease"/>
</dbReference>
<evidence type="ECO:0000256" key="1">
    <source>
        <dbReference type="ARBA" id="ARBA00022722"/>
    </source>
</evidence>
<organism evidence="5 6">
    <name type="scientific">Limulus polyphemus</name>
    <name type="common">Atlantic horseshoe crab</name>
    <dbReference type="NCBI Taxonomy" id="6850"/>
    <lineage>
        <taxon>Eukaryota</taxon>
        <taxon>Metazoa</taxon>
        <taxon>Ecdysozoa</taxon>
        <taxon>Arthropoda</taxon>
        <taxon>Chelicerata</taxon>
        <taxon>Merostomata</taxon>
        <taxon>Xiphosura</taxon>
        <taxon>Limulidae</taxon>
        <taxon>Limulus</taxon>
    </lineage>
</organism>
<evidence type="ECO:0000259" key="4">
    <source>
        <dbReference type="SMART" id="SM00479"/>
    </source>
</evidence>
<dbReference type="SUPFAM" id="SSF53098">
    <property type="entry name" value="Ribonuclease H-like"/>
    <property type="match status" value="1"/>
</dbReference>
<dbReference type="InterPro" id="IPR036397">
    <property type="entry name" value="RNaseH_sf"/>
</dbReference>
<evidence type="ECO:0000313" key="6">
    <source>
        <dbReference type="RefSeq" id="XP_022250229.1"/>
    </source>
</evidence>
<gene>
    <name evidence="6" type="primary">LOC106466496</name>
</gene>
<keyword evidence="5" id="KW-1185">Reference proteome</keyword>
<dbReference type="InterPro" id="IPR012337">
    <property type="entry name" value="RNaseH-like_sf"/>
</dbReference>